<keyword evidence="1" id="KW-0472">Membrane</keyword>
<sequence length="87" mass="9271">MSIGAGIVLFVIGAILTFALNVQLDWVNLDLVGYILMGAGVVVVIIGIVLLMRRRRSEVVTRNTVDPVAGEQVTRRSASHPDDAAGL</sequence>
<name>A0ABW7Q4K6_9MICO</name>
<evidence type="ECO:0000313" key="4">
    <source>
        <dbReference type="Proteomes" id="UP001610861"/>
    </source>
</evidence>
<evidence type="ECO:0000256" key="1">
    <source>
        <dbReference type="SAM" id="Phobius"/>
    </source>
</evidence>
<evidence type="ECO:0000259" key="2">
    <source>
        <dbReference type="Pfam" id="PF20059"/>
    </source>
</evidence>
<keyword evidence="4" id="KW-1185">Reference proteome</keyword>
<dbReference type="InterPro" id="IPR045597">
    <property type="entry name" value="DUF6458"/>
</dbReference>
<dbReference type="EMBL" id="JBIQWL010000002">
    <property type="protein sequence ID" value="MFH8249784.1"/>
    <property type="molecule type" value="Genomic_DNA"/>
</dbReference>
<keyword evidence="1" id="KW-1133">Transmembrane helix</keyword>
<organism evidence="3 4">
    <name type="scientific">Microbacterium alkaliflavum</name>
    <dbReference type="NCBI Taxonomy" id="3248839"/>
    <lineage>
        <taxon>Bacteria</taxon>
        <taxon>Bacillati</taxon>
        <taxon>Actinomycetota</taxon>
        <taxon>Actinomycetes</taxon>
        <taxon>Micrococcales</taxon>
        <taxon>Microbacteriaceae</taxon>
        <taxon>Microbacterium</taxon>
    </lineage>
</organism>
<reference evidence="3 4" key="1">
    <citation type="submission" date="2024-09" db="EMBL/GenBank/DDBJ databases">
        <authorList>
            <person name="Pan X."/>
        </authorList>
    </citation>
    <scope>NUCLEOTIDE SEQUENCE [LARGE SCALE GENOMIC DNA]</scope>
    <source>
        <strain evidence="3 4">B2969</strain>
    </source>
</reference>
<proteinExistence type="predicted"/>
<gene>
    <name evidence="3" type="ORF">ACH3VR_05370</name>
</gene>
<feature type="transmembrane region" description="Helical" evidence="1">
    <location>
        <begin position="31"/>
        <end position="52"/>
    </location>
</feature>
<dbReference type="Proteomes" id="UP001610861">
    <property type="component" value="Unassembled WGS sequence"/>
</dbReference>
<feature type="domain" description="DUF6458" evidence="2">
    <location>
        <begin position="1"/>
        <end position="74"/>
    </location>
</feature>
<accession>A0ABW7Q4K6</accession>
<keyword evidence="1" id="KW-0812">Transmembrane</keyword>
<dbReference type="RefSeq" id="WP_396639739.1">
    <property type="nucleotide sequence ID" value="NZ_JBIQWL010000002.1"/>
</dbReference>
<dbReference type="Pfam" id="PF20059">
    <property type="entry name" value="DUF6458"/>
    <property type="match status" value="1"/>
</dbReference>
<comment type="caution">
    <text evidence="3">The sequence shown here is derived from an EMBL/GenBank/DDBJ whole genome shotgun (WGS) entry which is preliminary data.</text>
</comment>
<evidence type="ECO:0000313" key="3">
    <source>
        <dbReference type="EMBL" id="MFH8249784.1"/>
    </source>
</evidence>
<protein>
    <submittedName>
        <fullName evidence="3">DUF6458 family protein</fullName>
    </submittedName>
</protein>